<evidence type="ECO:0000313" key="1">
    <source>
        <dbReference type="EMBL" id="KAK7324066.1"/>
    </source>
</evidence>
<dbReference type="AlphaFoldDB" id="A0AAN9Q6M1"/>
<name>A0AAN9Q6M1_CANGL</name>
<protein>
    <submittedName>
        <fullName evidence="1">Uncharacterized protein</fullName>
    </submittedName>
</protein>
<dbReference type="EMBL" id="JAYMYQ010000006">
    <property type="protein sequence ID" value="KAK7324066.1"/>
    <property type="molecule type" value="Genomic_DNA"/>
</dbReference>
<comment type="caution">
    <text evidence="1">The sequence shown here is derived from an EMBL/GenBank/DDBJ whole genome shotgun (WGS) entry which is preliminary data.</text>
</comment>
<keyword evidence="2" id="KW-1185">Reference proteome</keyword>
<accession>A0AAN9Q6M1</accession>
<proteinExistence type="predicted"/>
<sequence>MMEKVYVRVVEHKAFKGYCCWVVEGPRIDVAGGEWHSKEGDTMLLLDPKKEKCCLNIKKIQDLCCFWCLLGMEVEKTSVPWVLTGREKWWFMMEEEAHE</sequence>
<evidence type="ECO:0000313" key="2">
    <source>
        <dbReference type="Proteomes" id="UP001367508"/>
    </source>
</evidence>
<dbReference type="Proteomes" id="UP001367508">
    <property type="component" value="Unassembled WGS sequence"/>
</dbReference>
<reference evidence="1 2" key="1">
    <citation type="submission" date="2024-01" db="EMBL/GenBank/DDBJ databases">
        <title>The genomes of 5 underutilized Papilionoideae crops provide insights into root nodulation and disease resistanc.</title>
        <authorList>
            <person name="Jiang F."/>
        </authorList>
    </citation>
    <scope>NUCLEOTIDE SEQUENCE [LARGE SCALE GENOMIC DNA]</scope>
    <source>
        <strain evidence="1">LVBAO_FW01</strain>
        <tissue evidence="1">Leaves</tissue>
    </source>
</reference>
<gene>
    <name evidence="1" type="ORF">VNO77_27585</name>
</gene>
<organism evidence="1 2">
    <name type="scientific">Canavalia gladiata</name>
    <name type="common">Sword bean</name>
    <name type="synonym">Dolichos gladiatus</name>
    <dbReference type="NCBI Taxonomy" id="3824"/>
    <lineage>
        <taxon>Eukaryota</taxon>
        <taxon>Viridiplantae</taxon>
        <taxon>Streptophyta</taxon>
        <taxon>Embryophyta</taxon>
        <taxon>Tracheophyta</taxon>
        <taxon>Spermatophyta</taxon>
        <taxon>Magnoliopsida</taxon>
        <taxon>eudicotyledons</taxon>
        <taxon>Gunneridae</taxon>
        <taxon>Pentapetalae</taxon>
        <taxon>rosids</taxon>
        <taxon>fabids</taxon>
        <taxon>Fabales</taxon>
        <taxon>Fabaceae</taxon>
        <taxon>Papilionoideae</taxon>
        <taxon>50 kb inversion clade</taxon>
        <taxon>NPAAA clade</taxon>
        <taxon>indigoferoid/millettioid clade</taxon>
        <taxon>Phaseoleae</taxon>
        <taxon>Canavalia</taxon>
    </lineage>
</organism>